<dbReference type="PANTHER" id="PTHR31490">
    <property type="entry name" value="GLYCOSYL HYDROLASE"/>
    <property type="match status" value="1"/>
</dbReference>
<reference evidence="12" key="2">
    <citation type="journal article" date="2021" name="PeerJ">
        <title>Extensive microbial diversity within the chicken gut microbiome revealed by metagenomics and culture.</title>
        <authorList>
            <person name="Gilroy R."/>
            <person name="Ravi A."/>
            <person name="Getino M."/>
            <person name="Pursley I."/>
            <person name="Horton D.L."/>
            <person name="Alikhan N.F."/>
            <person name="Baker D."/>
            <person name="Gharbi K."/>
            <person name="Hall N."/>
            <person name="Watson M."/>
            <person name="Adriaenssens E.M."/>
            <person name="Foster-Nyarko E."/>
            <person name="Jarju S."/>
            <person name="Secka A."/>
            <person name="Antonio M."/>
            <person name="Oren A."/>
            <person name="Chaudhuri R.R."/>
            <person name="La Ragione R."/>
            <person name="Hildebrand F."/>
            <person name="Pallen M.J."/>
        </authorList>
    </citation>
    <scope>NUCLEOTIDE SEQUENCE</scope>
    <source>
        <strain evidence="12">CHK157-1446</strain>
    </source>
</reference>
<organism evidence="12 13">
    <name type="scientific">Candidatus Faeciplasma gallinarum</name>
    <dbReference type="NCBI Taxonomy" id="2840799"/>
    <lineage>
        <taxon>Bacteria</taxon>
        <taxon>Bacillati</taxon>
        <taxon>Bacillota</taxon>
        <taxon>Clostridia</taxon>
        <taxon>Eubacteriales</taxon>
        <taxon>Oscillospiraceae</taxon>
        <taxon>Oscillospiraceae incertae sedis</taxon>
        <taxon>Candidatus Faeciplasma</taxon>
    </lineage>
</organism>
<dbReference type="PRINTS" id="PR00134">
    <property type="entry name" value="GLHYDRLASE10"/>
</dbReference>
<evidence type="ECO:0000313" key="13">
    <source>
        <dbReference type="Proteomes" id="UP000823982"/>
    </source>
</evidence>
<evidence type="ECO:0000256" key="4">
    <source>
        <dbReference type="ARBA" id="ARBA00022729"/>
    </source>
</evidence>
<feature type="chain" id="PRO_5039051356" description="Beta-xylanase" evidence="10">
    <location>
        <begin position="24"/>
        <end position="439"/>
    </location>
</feature>
<evidence type="ECO:0000256" key="10">
    <source>
        <dbReference type="SAM" id="SignalP"/>
    </source>
</evidence>
<dbReference type="Pfam" id="PF00331">
    <property type="entry name" value="Glyco_hydro_10"/>
    <property type="match status" value="1"/>
</dbReference>
<keyword evidence="3" id="KW-0858">Xylan degradation</keyword>
<comment type="catalytic activity">
    <reaction evidence="1 9">
        <text>Endohydrolysis of (1-&gt;4)-beta-D-xylosidic linkages in xylans.</text>
        <dbReference type="EC" id="3.2.1.8"/>
    </reaction>
</comment>
<dbReference type="EC" id="3.2.1.8" evidence="9"/>
<evidence type="ECO:0000256" key="9">
    <source>
        <dbReference type="RuleBase" id="RU361174"/>
    </source>
</evidence>
<accession>A0A9D1JHM6</accession>
<reference evidence="12" key="1">
    <citation type="submission" date="2020-10" db="EMBL/GenBank/DDBJ databases">
        <authorList>
            <person name="Gilroy R."/>
        </authorList>
    </citation>
    <scope>NUCLEOTIDE SEQUENCE</scope>
    <source>
        <strain evidence="12">CHK157-1446</strain>
    </source>
</reference>
<keyword evidence="7 9" id="KW-0326">Glycosidase</keyword>
<keyword evidence="5 9" id="KW-0378">Hydrolase</keyword>
<dbReference type="InterPro" id="IPR001000">
    <property type="entry name" value="GH10_dom"/>
</dbReference>
<sequence length="439" mass="50263">MRKFLAMLLAGAMLLSLFGCADAADEEGGEPEVDQEYLDSLTDPNLTYTLEELEALEEGEHYVADYDVPALWKYFEGKMLIGASFTSNQIDLENLEDTTTKGLLKHYNIYTLGNEFKPDCINPSEGVYNFEYADEFVEFGKINGATLRGHTLLWHSQVPQWWFKADPDDTRSLAECYEAGALATSEQLQERITTYITDVVTRYKDDIDIWDVCNEVLNADSIRRIADDSYWADIIGDLDGNGYYDDYVEIAFNAARAADEDAILIINDFNMEWQDSKTQAMYDMVERMLRKGVRIDGVGFQSHIDLNCDVEHYRRNIELIAGLADVYDECFPEYAGNFRIQITELDMNMFVGENADGAFKTWSDEELEQQAEKYAELFDMFLDFADEGIIDSVVFWGTDDENSWLNSTPKLRRNAALIIDRDFSLKPSFYSIAEVSFDH</sequence>
<comment type="similarity">
    <text evidence="2 9">Belongs to the glycosyl hydrolase 10 (cellulase F) family.</text>
</comment>
<evidence type="ECO:0000313" key="12">
    <source>
        <dbReference type="EMBL" id="HIS24597.1"/>
    </source>
</evidence>
<dbReference type="GO" id="GO:0031176">
    <property type="term" value="F:endo-1,4-beta-xylanase activity"/>
    <property type="evidence" value="ECO:0007669"/>
    <property type="project" value="UniProtKB-EC"/>
</dbReference>
<evidence type="ECO:0000259" key="11">
    <source>
        <dbReference type="PROSITE" id="PS51760"/>
    </source>
</evidence>
<dbReference type="PROSITE" id="PS51760">
    <property type="entry name" value="GH10_2"/>
    <property type="match status" value="1"/>
</dbReference>
<evidence type="ECO:0000256" key="8">
    <source>
        <dbReference type="ARBA" id="ARBA00023326"/>
    </source>
</evidence>
<evidence type="ECO:0000256" key="7">
    <source>
        <dbReference type="ARBA" id="ARBA00023295"/>
    </source>
</evidence>
<dbReference type="AlphaFoldDB" id="A0A9D1JHM6"/>
<feature type="signal peptide" evidence="10">
    <location>
        <begin position="1"/>
        <end position="23"/>
    </location>
</feature>
<feature type="domain" description="GH10" evidence="11">
    <location>
        <begin position="86"/>
        <end position="435"/>
    </location>
</feature>
<keyword evidence="8 9" id="KW-0624">Polysaccharide degradation</keyword>
<dbReference type="InterPro" id="IPR017853">
    <property type="entry name" value="GH"/>
</dbReference>
<dbReference type="GO" id="GO:0045493">
    <property type="term" value="P:xylan catabolic process"/>
    <property type="evidence" value="ECO:0007669"/>
    <property type="project" value="UniProtKB-KW"/>
</dbReference>
<evidence type="ECO:0000256" key="5">
    <source>
        <dbReference type="ARBA" id="ARBA00022801"/>
    </source>
</evidence>
<gene>
    <name evidence="12" type="ORF">IAD01_04250</name>
</gene>
<evidence type="ECO:0000256" key="1">
    <source>
        <dbReference type="ARBA" id="ARBA00000681"/>
    </source>
</evidence>
<evidence type="ECO:0000256" key="3">
    <source>
        <dbReference type="ARBA" id="ARBA00022651"/>
    </source>
</evidence>
<dbReference type="SUPFAM" id="SSF51445">
    <property type="entry name" value="(Trans)glycosidases"/>
    <property type="match status" value="1"/>
</dbReference>
<comment type="caution">
    <text evidence="12">The sequence shown here is derived from an EMBL/GenBank/DDBJ whole genome shotgun (WGS) entry which is preliminary data.</text>
</comment>
<protein>
    <recommendedName>
        <fullName evidence="9">Beta-xylanase</fullName>
        <ecNumber evidence="9">3.2.1.8</ecNumber>
    </recommendedName>
</protein>
<dbReference type="PROSITE" id="PS51257">
    <property type="entry name" value="PROKAR_LIPOPROTEIN"/>
    <property type="match status" value="1"/>
</dbReference>
<evidence type="ECO:0000256" key="2">
    <source>
        <dbReference type="ARBA" id="ARBA00007495"/>
    </source>
</evidence>
<dbReference type="PANTHER" id="PTHR31490:SF88">
    <property type="entry name" value="BETA-XYLANASE"/>
    <property type="match status" value="1"/>
</dbReference>
<evidence type="ECO:0000256" key="6">
    <source>
        <dbReference type="ARBA" id="ARBA00023277"/>
    </source>
</evidence>
<name>A0A9D1JHM6_9FIRM</name>
<dbReference type="EMBL" id="DVIR01000039">
    <property type="protein sequence ID" value="HIS24597.1"/>
    <property type="molecule type" value="Genomic_DNA"/>
</dbReference>
<dbReference type="Proteomes" id="UP000823982">
    <property type="component" value="Unassembled WGS sequence"/>
</dbReference>
<keyword evidence="6 9" id="KW-0119">Carbohydrate metabolism</keyword>
<keyword evidence="4 10" id="KW-0732">Signal</keyword>
<dbReference type="Gene3D" id="3.20.20.80">
    <property type="entry name" value="Glycosidases"/>
    <property type="match status" value="1"/>
</dbReference>
<proteinExistence type="inferred from homology"/>
<dbReference type="InterPro" id="IPR044846">
    <property type="entry name" value="GH10"/>
</dbReference>
<dbReference type="SMART" id="SM00633">
    <property type="entry name" value="Glyco_10"/>
    <property type="match status" value="1"/>
</dbReference>